<dbReference type="InterPro" id="IPR029044">
    <property type="entry name" value="Nucleotide-diphossugar_trans"/>
</dbReference>
<evidence type="ECO:0000256" key="3">
    <source>
        <dbReference type="ARBA" id="ARBA00022679"/>
    </source>
</evidence>
<dbReference type="PANTHER" id="PTHR43630">
    <property type="entry name" value="POLY-BETA-1,6-N-ACETYL-D-GLUCOSAMINE SYNTHASE"/>
    <property type="match status" value="1"/>
</dbReference>
<dbReference type="PANTHER" id="PTHR43630:SF1">
    <property type="entry name" value="POLY-BETA-1,6-N-ACETYL-D-GLUCOSAMINE SYNTHASE"/>
    <property type="match status" value="1"/>
</dbReference>
<sequence>MSKPIFQDETGKRWRLVKISFTTVLFTMLLFIYFFDFTLVLLSTILKIYLLVAIIIGLIRMAILMYFSYKQYKQKEYKRTKKPLKKKRIKRRRKKKFRPKVSVIIPVYNEEVVIERTVRAIKKSKYRISEILVVDDGSTDQTVQVVKNAFKGSRKVKVIEKENGGKASALNIGFQKAVGDIVITIDADTIFTERAITYLVRPFKDRNVAAVSGNCKIGNLSNYLAVWQHIEYVTAFNLEKRAYEYLNCITVVPGSNSAWRKKAVVKAGYYDHDTLAEDTDLTLKLLNNDYKIIYEDRALSYEECPEKIKDFIKQRYRWSYGILQSSWKHKKTIFHSKNRTLKYFAIPSMLFSYFLYLTAPLIDVIFIIALLTGAKSIFLFALFFYLTDTVASIYAFKLEKEKMKPLLWVFIQRLAYRYLIAYVTWKSILMALKGYSVGWNKFERSGTNQFGQSDEKGE</sequence>
<evidence type="ECO:0000259" key="5">
    <source>
        <dbReference type="Pfam" id="PF00535"/>
    </source>
</evidence>
<accession>A0ABR9QFX4</accession>
<dbReference type="RefSeq" id="WP_193534614.1">
    <property type="nucleotide sequence ID" value="NZ_JADCLJ010000007.1"/>
</dbReference>
<gene>
    <name evidence="6" type="ORF">IMZ08_03580</name>
</gene>
<evidence type="ECO:0000313" key="7">
    <source>
        <dbReference type="Proteomes" id="UP001516662"/>
    </source>
</evidence>
<dbReference type="Proteomes" id="UP001516662">
    <property type="component" value="Unassembled WGS sequence"/>
</dbReference>
<comment type="similarity">
    <text evidence="1">Belongs to the glycosyltransferase 2 family.</text>
</comment>
<keyword evidence="3" id="KW-0808">Transferase</keyword>
<dbReference type="SUPFAM" id="SSF53448">
    <property type="entry name" value="Nucleotide-diphospho-sugar transferases"/>
    <property type="match status" value="1"/>
</dbReference>
<evidence type="ECO:0000256" key="2">
    <source>
        <dbReference type="ARBA" id="ARBA00022676"/>
    </source>
</evidence>
<evidence type="ECO:0000313" key="6">
    <source>
        <dbReference type="EMBL" id="MBE4907139.1"/>
    </source>
</evidence>
<dbReference type="EMBL" id="JADCLJ010000007">
    <property type="protein sequence ID" value="MBE4907139.1"/>
    <property type="molecule type" value="Genomic_DNA"/>
</dbReference>
<feature type="transmembrane region" description="Helical" evidence="4">
    <location>
        <begin position="21"/>
        <end position="42"/>
    </location>
</feature>
<evidence type="ECO:0000256" key="4">
    <source>
        <dbReference type="SAM" id="Phobius"/>
    </source>
</evidence>
<protein>
    <submittedName>
        <fullName evidence="6">Glycosyltransferase family 2 protein</fullName>
    </submittedName>
</protein>
<keyword evidence="4" id="KW-1133">Transmembrane helix</keyword>
<keyword evidence="2" id="KW-0328">Glycosyltransferase</keyword>
<keyword evidence="4" id="KW-0812">Transmembrane</keyword>
<organism evidence="6 7">
    <name type="scientific">Litchfieldia luteola</name>
    <dbReference type="NCBI Taxonomy" id="682179"/>
    <lineage>
        <taxon>Bacteria</taxon>
        <taxon>Bacillati</taxon>
        <taxon>Bacillota</taxon>
        <taxon>Bacilli</taxon>
        <taxon>Bacillales</taxon>
        <taxon>Bacillaceae</taxon>
        <taxon>Litchfieldia</taxon>
    </lineage>
</organism>
<keyword evidence="7" id="KW-1185">Reference proteome</keyword>
<feature type="domain" description="Glycosyltransferase 2-like" evidence="5">
    <location>
        <begin position="102"/>
        <end position="263"/>
    </location>
</feature>
<reference evidence="6 7" key="1">
    <citation type="submission" date="2020-10" db="EMBL/GenBank/DDBJ databases">
        <title>Bacillus sp. HD4P25, an endophyte from a halophyte.</title>
        <authorList>
            <person name="Sun J.-Q."/>
        </authorList>
    </citation>
    <scope>NUCLEOTIDE SEQUENCE [LARGE SCALE GENOMIC DNA]</scope>
    <source>
        <strain evidence="6 7">YIM 93174</strain>
    </source>
</reference>
<evidence type="ECO:0000256" key="1">
    <source>
        <dbReference type="ARBA" id="ARBA00006739"/>
    </source>
</evidence>
<keyword evidence="4" id="KW-0472">Membrane</keyword>
<feature type="transmembrane region" description="Helical" evidence="4">
    <location>
        <begin position="48"/>
        <end position="69"/>
    </location>
</feature>
<name>A0ABR9QFX4_9BACI</name>
<proteinExistence type="inferred from homology"/>
<dbReference type="InterPro" id="IPR001173">
    <property type="entry name" value="Glyco_trans_2-like"/>
</dbReference>
<dbReference type="CDD" id="cd06423">
    <property type="entry name" value="CESA_like"/>
    <property type="match status" value="1"/>
</dbReference>
<dbReference type="Gene3D" id="3.90.550.10">
    <property type="entry name" value="Spore Coat Polysaccharide Biosynthesis Protein SpsA, Chain A"/>
    <property type="match status" value="1"/>
</dbReference>
<dbReference type="Pfam" id="PF00535">
    <property type="entry name" value="Glycos_transf_2"/>
    <property type="match status" value="1"/>
</dbReference>
<comment type="caution">
    <text evidence="6">The sequence shown here is derived from an EMBL/GenBank/DDBJ whole genome shotgun (WGS) entry which is preliminary data.</text>
</comment>